<dbReference type="PROSITE" id="PS50878">
    <property type="entry name" value="RT_POL"/>
    <property type="match status" value="1"/>
</dbReference>
<dbReference type="PANTHER" id="PTHR33050:SF8">
    <property type="entry name" value="REVERSE TRANSCRIPTASE DOMAIN-CONTAINING PROTEIN"/>
    <property type="match status" value="1"/>
</dbReference>
<dbReference type="OrthoDB" id="6019648at2759"/>
<dbReference type="InParanoid" id="A0A1X7V8H8"/>
<dbReference type="EnsemblMetazoa" id="Aqu2.1.36089_001">
    <property type="protein sequence ID" value="Aqu2.1.36089_001"/>
    <property type="gene ID" value="Aqu2.1.36089"/>
</dbReference>
<sequence>MGHGVLQVHNLIHYLDDFFFCSRAESSECEQALKTAVNVCQHLGLPAAPHKVVSTCTTITFLGIEIDSCRWELRLPEDKQARLMSILQEWKHDKRQSVTKKQLQSLVGLLNYAACIVQPGRPFTCLLIEASKIPQEPDHWVRLNVECRSNIGGRNSCVSGMVGHSTQVAHGRLATVYSNASGHRGCGAVCLPVSKWFQVQWPES</sequence>
<dbReference type="InterPro" id="IPR043128">
    <property type="entry name" value="Rev_trsase/Diguanyl_cyclase"/>
</dbReference>
<accession>A0A1X7V8H8</accession>
<protein>
    <recommendedName>
        <fullName evidence="1">Reverse transcriptase domain-containing protein</fullName>
    </recommendedName>
</protein>
<dbReference type="PANTHER" id="PTHR33050">
    <property type="entry name" value="REVERSE TRANSCRIPTASE DOMAIN-CONTAINING PROTEIN"/>
    <property type="match status" value="1"/>
</dbReference>
<reference evidence="2" key="1">
    <citation type="submission" date="2017-05" db="UniProtKB">
        <authorList>
            <consortium name="EnsemblMetazoa"/>
        </authorList>
    </citation>
    <scope>IDENTIFICATION</scope>
</reference>
<dbReference type="InterPro" id="IPR052055">
    <property type="entry name" value="Hepadnavirus_pol/RT"/>
</dbReference>
<dbReference type="OMA" id="VECRSNI"/>
<dbReference type="InterPro" id="IPR000477">
    <property type="entry name" value="RT_dom"/>
</dbReference>
<dbReference type="Gene3D" id="3.30.70.270">
    <property type="match status" value="1"/>
</dbReference>
<dbReference type="InterPro" id="IPR043502">
    <property type="entry name" value="DNA/RNA_pol_sf"/>
</dbReference>
<evidence type="ECO:0000313" key="2">
    <source>
        <dbReference type="EnsemblMetazoa" id="Aqu2.1.36089_001"/>
    </source>
</evidence>
<feature type="domain" description="Reverse transcriptase" evidence="1">
    <location>
        <begin position="1"/>
        <end position="66"/>
    </location>
</feature>
<dbReference type="SUPFAM" id="SSF56672">
    <property type="entry name" value="DNA/RNA polymerases"/>
    <property type="match status" value="1"/>
</dbReference>
<organism evidence="2">
    <name type="scientific">Amphimedon queenslandica</name>
    <name type="common">Sponge</name>
    <dbReference type="NCBI Taxonomy" id="400682"/>
    <lineage>
        <taxon>Eukaryota</taxon>
        <taxon>Metazoa</taxon>
        <taxon>Porifera</taxon>
        <taxon>Demospongiae</taxon>
        <taxon>Heteroscleromorpha</taxon>
        <taxon>Haplosclerida</taxon>
        <taxon>Niphatidae</taxon>
        <taxon>Amphimedon</taxon>
    </lineage>
</organism>
<dbReference type="AlphaFoldDB" id="A0A1X7V8H8"/>
<name>A0A1X7V8H8_AMPQE</name>
<proteinExistence type="predicted"/>
<evidence type="ECO:0000259" key="1">
    <source>
        <dbReference type="PROSITE" id="PS50878"/>
    </source>
</evidence>